<dbReference type="InterPro" id="IPR036291">
    <property type="entry name" value="NAD(P)-bd_dom_sf"/>
</dbReference>
<reference evidence="7" key="1">
    <citation type="submission" date="2014-09" db="EMBL/GenBank/DDBJ databases">
        <title>Whole genome shotgun sequence of Streptomyces sp. NBRC 110027.</title>
        <authorList>
            <person name="Komaki H."/>
            <person name="Ichikawa N."/>
            <person name="Katano-Makiyama Y."/>
            <person name="Hosoyama A."/>
            <person name="Hashimoto M."/>
            <person name="Uohara A."/>
            <person name="Kitahashi Y."/>
            <person name="Ohji S."/>
            <person name="Kimura A."/>
            <person name="Yamazoe A."/>
            <person name="Igarashi Y."/>
            <person name="Fujita N."/>
        </authorList>
    </citation>
    <scope>NUCLEOTIDE SEQUENCE [LARGE SCALE GENOMIC DNA]</scope>
    <source>
        <strain evidence="7">NBRC 110027</strain>
    </source>
</reference>
<dbReference type="PROSITE" id="PS00061">
    <property type="entry name" value="ADH_SHORT"/>
    <property type="match status" value="1"/>
</dbReference>
<dbReference type="EMBL" id="BBNO01000004">
    <property type="protein sequence ID" value="GAO08488.1"/>
    <property type="molecule type" value="Genomic_DNA"/>
</dbReference>
<sequence length="296" mass="30770">MARAGQVGGTATAPRPTLPAPTSRGGQSTQTAPAAQETRQDEAAPRQVAVVTGAGSGIGRAVALALIAAGWTVVLAGRRAEALAETSRLAGPAGPDGPAIMTMPTDVTRPEQVDALFAAVQERFGQLDLLFNNAGTFGRAVPLEELEYDDWRAVVDVNLTGSFLCAQAAFRTMKAQDPQGGRIINNGSVSAHTPRPHSIAYTATKHAMTGLTKSLSLDGRPYHIACGQIDIGNAATEMTGRMQTGILQANGRTAVEPVMDATDVARTVVHMAALPLTANVQFATVMATNMPYIGRG</sequence>
<evidence type="ECO:0000256" key="2">
    <source>
        <dbReference type="ARBA" id="ARBA00023002"/>
    </source>
</evidence>
<dbReference type="PRINTS" id="PR00081">
    <property type="entry name" value="GDHRDH"/>
</dbReference>
<comment type="caution">
    <text evidence="6">The sequence shown here is derived from an EMBL/GenBank/DDBJ whole genome shotgun (WGS) entry which is preliminary data.</text>
</comment>
<dbReference type="Proteomes" id="UP000048965">
    <property type="component" value="Unassembled WGS sequence"/>
</dbReference>
<evidence type="ECO:0000256" key="3">
    <source>
        <dbReference type="RuleBase" id="RU000363"/>
    </source>
</evidence>
<dbReference type="PANTHER" id="PTHR43669">
    <property type="entry name" value="5-KETO-D-GLUCONATE 5-REDUCTASE"/>
    <property type="match status" value="1"/>
</dbReference>
<dbReference type="Gene3D" id="3.40.50.720">
    <property type="entry name" value="NAD(P)-binding Rossmann-like Domain"/>
    <property type="match status" value="1"/>
</dbReference>
<dbReference type="PANTHER" id="PTHR43669:SF12">
    <property type="entry name" value="BLR5618 PROTEIN"/>
    <property type="match status" value="1"/>
</dbReference>
<keyword evidence="2" id="KW-0560">Oxidoreductase</keyword>
<dbReference type="SUPFAM" id="SSF51735">
    <property type="entry name" value="NAD(P)-binding Rossmann-fold domains"/>
    <property type="match status" value="1"/>
</dbReference>
<name>A0A0P4R6F0_9ACTN</name>
<gene>
    <name evidence="6" type="ORF">TPA0598_04_01240</name>
</gene>
<evidence type="ECO:0000256" key="1">
    <source>
        <dbReference type="ARBA" id="ARBA00006484"/>
    </source>
</evidence>
<dbReference type="FunFam" id="3.40.50.720:FF:000084">
    <property type="entry name" value="Short-chain dehydrogenase reductase"/>
    <property type="match status" value="1"/>
</dbReference>
<evidence type="ECO:0000313" key="6">
    <source>
        <dbReference type="EMBL" id="GAO08488.1"/>
    </source>
</evidence>
<dbReference type="RefSeq" id="WP_245698573.1">
    <property type="nucleotide sequence ID" value="NZ_BBNO01000004.1"/>
</dbReference>
<accession>A0A0P4R6F0</accession>
<dbReference type="SMART" id="SM00822">
    <property type="entry name" value="PKS_KR"/>
    <property type="match status" value="1"/>
</dbReference>
<proteinExistence type="inferred from homology"/>
<dbReference type="InterPro" id="IPR002347">
    <property type="entry name" value="SDR_fam"/>
</dbReference>
<protein>
    <submittedName>
        <fullName evidence="6">Putative oxidoreductase</fullName>
    </submittedName>
</protein>
<evidence type="ECO:0000259" key="5">
    <source>
        <dbReference type="SMART" id="SM00822"/>
    </source>
</evidence>
<comment type="similarity">
    <text evidence="1 3">Belongs to the short-chain dehydrogenases/reductases (SDR) family.</text>
</comment>
<dbReference type="CDD" id="cd05233">
    <property type="entry name" value="SDR_c"/>
    <property type="match status" value="1"/>
</dbReference>
<dbReference type="InterPro" id="IPR057326">
    <property type="entry name" value="KR_dom"/>
</dbReference>
<evidence type="ECO:0000256" key="4">
    <source>
        <dbReference type="SAM" id="MobiDB-lite"/>
    </source>
</evidence>
<keyword evidence="7" id="KW-1185">Reference proteome</keyword>
<reference evidence="6 7" key="2">
    <citation type="journal article" date="2015" name="Stand. Genomic Sci.">
        <title>Draft genome sequence of marine-derived Streptomyces sp. TP-A0598, a producer of anti-MRSA antibiotic lydicamycins.</title>
        <authorList>
            <person name="Komaki H."/>
            <person name="Ichikawa N."/>
            <person name="Hosoyama A."/>
            <person name="Fujita N."/>
            <person name="Igarashi Y."/>
        </authorList>
    </citation>
    <scope>NUCLEOTIDE SEQUENCE [LARGE SCALE GENOMIC DNA]</scope>
    <source>
        <strain evidence="6 7">NBRC 110027</strain>
    </source>
</reference>
<evidence type="ECO:0000313" key="7">
    <source>
        <dbReference type="Proteomes" id="UP000048965"/>
    </source>
</evidence>
<feature type="domain" description="Ketoreductase" evidence="5">
    <location>
        <begin position="47"/>
        <end position="224"/>
    </location>
</feature>
<dbReference type="Pfam" id="PF00106">
    <property type="entry name" value="adh_short"/>
    <property type="match status" value="1"/>
</dbReference>
<dbReference type="GO" id="GO:0016491">
    <property type="term" value="F:oxidoreductase activity"/>
    <property type="evidence" value="ECO:0007669"/>
    <property type="project" value="UniProtKB-KW"/>
</dbReference>
<organism evidence="6 7">
    <name type="scientific">Streptomyces lydicamycinicus</name>
    <dbReference type="NCBI Taxonomy" id="1546107"/>
    <lineage>
        <taxon>Bacteria</taxon>
        <taxon>Bacillati</taxon>
        <taxon>Actinomycetota</taxon>
        <taxon>Actinomycetes</taxon>
        <taxon>Kitasatosporales</taxon>
        <taxon>Streptomycetaceae</taxon>
        <taxon>Streptomyces</taxon>
    </lineage>
</organism>
<dbReference type="PRINTS" id="PR00080">
    <property type="entry name" value="SDRFAMILY"/>
</dbReference>
<feature type="compositionally biased region" description="Polar residues" evidence="4">
    <location>
        <begin position="24"/>
        <end position="33"/>
    </location>
</feature>
<dbReference type="AlphaFoldDB" id="A0A0P4R6F0"/>
<dbReference type="InterPro" id="IPR020904">
    <property type="entry name" value="Sc_DH/Rdtase_CS"/>
</dbReference>
<feature type="region of interest" description="Disordered" evidence="4">
    <location>
        <begin position="1"/>
        <end position="46"/>
    </location>
</feature>